<proteinExistence type="predicted"/>
<comment type="caution">
    <text evidence="1">The sequence shown here is derived from an EMBL/GenBank/DDBJ whole genome shotgun (WGS) entry which is preliminary data.</text>
</comment>
<accession>A0ABU1R8K1</accession>
<evidence type="ECO:0000313" key="2">
    <source>
        <dbReference type="Proteomes" id="UP001264980"/>
    </source>
</evidence>
<organism evidence="1 2">
    <name type="scientific">Dyadobacter fermentans</name>
    <dbReference type="NCBI Taxonomy" id="94254"/>
    <lineage>
        <taxon>Bacteria</taxon>
        <taxon>Pseudomonadati</taxon>
        <taxon>Bacteroidota</taxon>
        <taxon>Cytophagia</taxon>
        <taxon>Cytophagales</taxon>
        <taxon>Spirosomataceae</taxon>
        <taxon>Dyadobacter</taxon>
    </lineage>
</organism>
<sequence>MKKSDSQEDNQIGTTGEIVDLFNRELTESEWNALAVVHRMSNRLKIGIRFDWEHSIDVRSQSTSQIVDESVFLSRVTSI</sequence>
<dbReference type="Proteomes" id="UP001264980">
    <property type="component" value="Unassembled WGS sequence"/>
</dbReference>
<protein>
    <submittedName>
        <fullName evidence="1">Uncharacterized protein</fullName>
    </submittedName>
</protein>
<name>A0ABU1R8K1_9BACT</name>
<dbReference type="EMBL" id="JAVDTI010000012">
    <property type="protein sequence ID" value="MDR6809736.1"/>
    <property type="molecule type" value="Genomic_DNA"/>
</dbReference>
<reference evidence="1 2" key="1">
    <citation type="submission" date="2023-07" db="EMBL/GenBank/DDBJ databases">
        <title>Sorghum-associated microbial communities from plants grown in Nebraska, USA.</title>
        <authorList>
            <person name="Schachtman D."/>
        </authorList>
    </citation>
    <scope>NUCLEOTIDE SEQUENCE [LARGE SCALE GENOMIC DNA]</scope>
    <source>
        <strain evidence="1 2">BE57</strain>
    </source>
</reference>
<gene>
    <name evidence="1" type="ORF">J2W84_006812</name>
</gene>
<evidence type="ECO:0000313" key="1">
    <source>
        <dbReference type="EMBL" id="MDR6809736.1"/>
    </source>
</evidence>
<keyword evidence="2" id="KW-1185">Reference proteome</keyword>